<organism evidence="3 4">
    <name type="scientific">Pullulanibacillus camelliae</name>
    <dbReference type="NCBI Taxonomy" id="1707096"/>
    <lineage>
        <taxon>Bacteria</taxon>
        <taxon>Bacillati</taxon>
        <taxon>Bacillota</taxon>
        <taxon>Bacilli</taxon>
        <taxon>Bacillales</taxon>
        <taxon>Sporolactobacillaceae</taxon>
        <taxon>Pullulanibacillus</taxon>
    </lineage>
</organism>
<reference evidence="3" key="2">
    <citation type="submission" date="2020-09" db="EMBL/GenBank/DDBJ databases">
        <authorList>
            <person name="Sun Q."/>
            <person name="Zhou Y."/>
        </authorList>
    </citation>
    <scope>NUCLEOTIDE SEQUENCE</scope>
    <source>
        <strain evidence="3">CGMCC 1.15371</strain>
    </source>
</reference>
<evidence type="ECO:0000256" key="2">
    <source>
        <dbReference type="ARBA" id="ARBA00023239"/>
    </source>
</evidence>
<dbReference type="Pfam" id="PF01903">
    <property type="entry name" value="CbiX"/>
    <property type="match status" value="2"/>
</dbReference>
<comment type="caution">
    <text evidence="3">The sequence shown here is derived from an EMBL/GenBank/DDBJ whole genome shotgun (WGS) entry which is preliminary data.</text>
</comment>
<keyword evidence="2" id="KW-0456">Lyase</keyword>
<dbReference type="AlphaFoldDB" id="A0A8J2VKN8"/>
<name>A0A8J2VKN8_9BACL</name>
<dbReference type="SUPFAM" id="SSF53800">
    <property type="entry name" value="Chelatase"/>
    <property type="match status" value="1"/>
</dbReference>
<protein>
    <submittedName>
        <fullName evidence="3">Sirohydrochlorin ferrochelatase</fullName>
    </submittedName>
</protein>
<dbReference type="Gene3D" id="3.40.50.1400">
    <property type="match status" value="2"/>
</dbReference>
<evidence type="ECO:0000256" key="1">
    <source>
        <dbReference type="ARBA" id="ARBA00022723"/>
    </source>
</evidence>
<dbReference type="InterPro" id="IPR050963">
    <property type="entry name" value="Sirohydro_Cobaltochel/CbiX"/>
</dbReference>
<keyword evidence="4" id="KW-1185">Reference proteome</keyword>
<proteinExistence type="predicted"/>
<dbReference type="PANTHER" id="PTHR33542">
    <property type="entry name" value="SIROHYDROCHLORIN FERROCHELATASE, CHLOROPLASTIC"/>
    <property type="match status" value="1"/>
</dbReference>
<dbReference type="EMBL" id="BMIR01000001">
    <property type="protein sequence ID" value="GGE29398.1"/>
    <property type="molecule type" value="Genomic_DNA"/>
</dbReference>
<gene>
    <name evidence="3" type="primary">sirB</name>
    <name evidence="3" type="ORF">GCM10011391_04940</name>
</gene>
<dbReference type="Proteomes" id="UP000628775">
    <property type="component" value="Unassembled WGS sequence"/>
</dbReference>
<evidence type="ECO:0000313" key="3">
    <source>
        <dbReference type="EMBL" id="GGE29398.1"/>
    </source>
</evidence>
<dbReference type="GO" id="GO:0046872">
    <property type="term" value="F:metal ion binding"/>
    <property type="evidence" value="ECO:0007669"/>
    <property type="project" value="UniProtKB-KW"/>
</dbReference>
<dbReference type="PANTHER" id="PTHR33542:SF3">
    <property type="entry name" value="SIROHYDROCHLORIN FERROCHELATASE, CHLOROPLASTIC"/>
    <property type="match status" value="1"/>
</dbReference>
<sequence length="251" mass="28432">MQAVLYVSHGTRLPEGKREAIRFIETVQQQIDVSLQEISFLELSSPTIAEGVAHLVSQGATAISVVPVLLLSAKHYHEDIPYELEQLKERYPQLHFTYGRPLGVQPRLIHILEERIREQQVFHSKTKVIVVGRGSKDPQTKKDIECIAASLAQQLDIKSVDYCFLAACHPSFDEALAEAVRSQASQVMVVPYLWFNGLLIRSMQKKINALNKEGLRFILCGHLGHHPNIQEALIDRVNESFQRTFHLKAHV</sequence>
<accession>A0A8J2VKN8</accession>
<dbReference type="CDD" id="cd03414">
    <property type="entry name" value="CbiX_SirB_C"/>
    <property type="match status" value="1"/>
</dbReference>
<reference evidence="3" key="1">
    <citation type="journal article" date="2014" name="Int. J. Syst. Evol. Microbiol.">
        <title>Complete genome sequence of Corynebacterium casei LMG S-19264T (=DSM 44701T), isolated from a smear-ripened cheese.</title>
        <authorList>
            <consortium name="US DOE Joint Genome Institute (JGI-PGF)"/>
            <person name="Walter F."/>
            <person name="Albersmeier A."/>
            <person name="Kalinowski J."/>
            <person name="Ruckert C."/>
        </authorList>
    </citation>
    <scope>NUCLEOTIDE SEQUENCE</scope>
    <source>
        <strain evidence="3">CGMCC 1.15371</strain>
    </source>
</reference>
<keyword evidence="1" id="KW-0479">Metal-binding</keyword>
<dbReference type="CDD" id="cd03416">
    <property type="entry name" value="CbiX_SirB_N"/>
    <property type="match status" value="1"/>
</dbReference>
<dbReference type="InterPro" id="IPR002762">
    <property type="entry name" value="CbiX-like"/>
</dbReference>
<dbReference type="RefSeq" id="WP_188688505.1">
    <property type="nucleotide sequence ID" value="NZ_BMIR01000001.1"/>
</dbReference>
<dbReference type="GO" id="GO:0016829">
    <property type="term" value="F:lyase activity"/>
    <property type="evidence" value="ECO:0007669"/>
    <property type="project" value="UniProtKB-KW"/>
</dbReference>
<evidence type="ECO:0000313" key="4">
    <source>
        <dbReference type="Proteomes" id="UP000628775"/>
    </source>
</evidence>